<evidence type="ECO:0000313" key="3">
    <source>
        <dbReference type="EMBL" id="CCK77070.1"/>
    </source>
</evidence>
<sequence length="263" mass="29308">MASEAQQNSTFMLPQDSRVPGGLAVIELDKSYANKDIRFNGQKVWRLNDDTDNHWAIIGIPLNQKAGKVGYIIDGKDHDFTIKDKAYKEQYLTVKRKHSNPPADQIKRIQEESRLSRKAFMTYSDSHSSKHFQGFLKPAQGPTSSPFGLKRFFNKQARRPHSGLDIAAPRGADIIAPADGKIILTGHFFFNGNSLFIDHGQGLITMYCHMDILERKQGDVVKAGEVIGKIGSTGRATGPHLHWTVSLNNSRIEPLLFLAPASK</sequence>
<accession>R4YQ76</accession>
<gene>
    <name evidence="3" type="ORF">OLEAN_C28940</name>
</gene>
<dbReference type="InterPro" id="IPR011055">
    <property type="entry name" value="Dup_hybrid_motif"/>
</dbReference>
<dbReference type="FunFam" id="2.70.70.10:FF:000019">
    <property type="entry name" value="M23 family peptidase"/>
    <property type="match status" value="1"/>
</dbReference>
<dbReference type="EMBL" id="FO203512">
    <property type="protein sequence ID" value="CCK77070.1"/>
    <property type="molecule type" value="Genomic_DNA"/>
</dbReference>
<feature type="domain" description="Peptidase family M23 N-terminal" evidence="2">
    <location>
        <begin position="19"/>
        <end position="69"/>
    </location>
</feature>
<dbReference type="Pfam" id="PF18421">
    <property type="entry name" value="Peptidase_M23_N"/>
    <property type="match status" value="1"/>
</dbReference>
<dbReference type="PATRIC" id="fig|698738.3.peg.3006"/>
<dbReference type="InterPro" id="IPR016047">
    <property type="entry name" value="M23ase_b-sheet_dom"/>
</dbReference>
<dbReference type="STRING" id="698738.OLEAN_C28940"/>
<reference evidence="3 4" key="1">
    <citation type="journal article" date="2013" name="Nat. Commun.">
        <title>Genome sequence and functional genomic analysis of the oil-degrading bacterium Oleispira antarctica.</title>
        <authorList>
            <person name="Kube M."/>
            <person name="Chernikova T.N."/>
            <person name="Al-Ramahi Y."/>
            <person name="Beloqui A."/>
            <person name="Lopez-Cortez N."/>
            <person name="Guazzaroni M.E."/>
            <person name="Heipieper H.J."/>
            <person name="Klages S."/>
            <person name="Kotsyurbenko O.R."/>
            <person name="Langer I."/>
            <person name="Nechitaylo T.Y."/>
            <person name="Lunsdorf H."/>
            <person name="Fernandez M."/>
            <person name="Juarez S."/>
            <person name="Ciordia S."/>
            <person name="Singer A."/>
            <person name="Kagan O."/>
            <person name="Egorova O."/>
            <person name="Petit P.A."/>
            <person name="Stogios P."/>
            <person name="Kim Y."/>
            <person name="Tchigvintsev A."/>
            <person name="Flick R."/>
            <person name="Denaro R."/>
            <person name="Genovese M."/>
            <person name="Albar J.P."/>
            <person name="Reva O.N."/>
            <person name="Martinez-Gomariz M."/>
            <person name="Tran H."/>
            <person name="Ferrer M."/>
            <person name="Savchenko A."/>
            <person name="Yakunin A.F."/>
            <person name="Yakimov M.M."/>
            <person name="Golyshina O.V."/>
            <person name="Reinhardt R."/>
            <person name="Golyshin P.N."/>
        </authorList>
    </citation>
    <scope>NUCLEOTIDE SEQUENCE [LARGE SCALE GENOMIC DNA]</scope>
</reference>
<keyword evidence="4" id="KW-1185">Reference proteome</keyword>
<dbReference type="InterPro" id="IPR050570">
    <property type="entry name" value="Cell_wall_metabolism_enzyme"/>
</dbReference>
<dbReference type="SUPFAM" id="SSF51261">
    <property type="entry name" value="Duplicated hybrid motif"/>
    <property type="match status" value="1"/>
</dbReference>
<name>R4YQ76_OLEAN</name>
<evidence type="ECO:0000313" key="4">
    <source>
        <dbReference type="Proteomes" id="UP000032749"/>
    </source>
</evidence>
<organism evidence="3 4">
    <name type="scientific">Oleispira antarctica RB-8</name>
    <dbReference type="NCBI Taxonomy" id="698738"/>
    <lineage>
        <taxon>Bacteria</taxon>
        <taxon>Pseudomonadati</taxon>
        <taxon>Pseudomonadota</taxon>
        <taxon>Gammaproteobacteria</taxon>
        <taxon>Oceanospirillales</taxon>
        <taxon>Oceanospirillaceae</taxon>
        <taxon>Oleispira</taxon>
    </lineage>
</organism>
<dbReference type="Proteomes" id="UP000032749">
    <property type="component" value="Chromosome"/>
</dbReference>
<dbReference type="GO" id="GO:0004222">
    <property type="term" value="F:metalloendopeptidase activity"/>
    <property type="evidence" value="ECO:0007669"/>
    <property type="project" value="TreeGrafter"/>
</dbReference>
<dbReference type="CDD" id="cd12797">
    <property type="entry name" value="M23_peptidase"/>
    <property type="match status" value="1"/>
</dbReference>
<proteinExistence type="predicted"/>
<evidence type="ECO:0000259" key="1">
    <source>
        <dbReference type="Pfam" id="PF01551"/>
    </source>
</evidence>
<protein>
    <submittedName>
        <fullName evidence="3">Peptidase, M23B/M37 family protein. By similarity</fullName>
    </submittedName>
</protein>
<feature type="domain" description="M23ase beta-sheet core" evidence="1">
    <location>
        <begin position="160"/>
        <end position="254"/>
    </location>
</feature>
<dbReference type="AlphaFoldDB" id="R4YQ76"/>
<dbReference type="HOGENOM" id="CLU_029425_5_4_6"/>
<dbReference type="PANTHER" id="PTHR21666">
    <property type="entry name" value="PEPTIDASE-RELATED"/>
    <property type="match status" value="1"/>
</dbReference>
<dbReference type="Gene3D" id="2.60.40.1590">
    <property type="entry name" value="Peptidoglycan hydrolase domains"/>
    <property type="match status" value="1"/>
</dbReference>
<dbReference type="KEGG" id="oai:OLEAN_C28940"/>
<dbReference type="Gene3D" id="2.70.70.10">
    <property type="entry name" value="Glucose Permease (Domain IIA)"/>
    <property type="match status" value="1"/>
</dbReference>
<dbReference type="PANTHER" id="PTHR21666:SF285">
    <property type="entry name" value="M23 FAMILY METALLOPEPTIDASE"/>
    <property type="match status" value="1"/>
</dbReference>
<dbReference type="InterPro" id="IPR040487">
    <property type="entry name" value="Peptidase_M23_N"/>
</dbReference>
<evidence type="ECO:0000259" key="2">
    <source>
        <dbReference type="Pfam" id="PF18421"/>
    </source>
</evidence>
<dbReference type="Pfam" id="PF01551">
    <property type="entry name" value="Peptidase_M23"/>
    <property type="match status" value="1"/>
</dbReference>